<dbReference type="InterPro" id="IPR036864">
    <property type="entry name" value="Zn2-C6_fun-type_DNA-bd_sf"/>
</dbReference>
<reference evidence="6 8" key="1">
    <citation type="submission" date="2020-01" db="EMBL/GenBank/DDBJ databases">
        <authorList>
            <consortium name="DOE Joint Genome Institute"/>
            <person name="Haridas S."/>
            <person name="Albert R."/>
            <person name="Binder M."/>
            <person name="Bloem J."/>
            <person name="Labutti K."/>
            <person name="Salamov A."/>
            <person name="Andreopoulos B."/>
            <person name="Baker S.E."/>
            <person name="Barry K."/>
            <person name="Bills G."/>
            <person name="Bluhm B.H."/>
            <person name="Cannon C."/>
            <person name="Castanera R."/>
            <person name="Culley D.E."/>
            <person name="Daum C."/>
            <person name="Ezra D."/>
            <person name="Gonzalez J.B."/>
            <person name="Henrissat B."/>
            <person name="Kuo A."/>
            <person name="Liang C."/>
            <person name="Lipzen A."/>
            <person name="Lutzoni F."/>
            <person name="Magnuson J."/>
            <person name="Mondo S."/>
            <person name="Nolan M."/>
            <person name="Ohm R."/>
            <person name="Pangilinan J."/>
            <person name="Park H.-J."/>
            <person name="Ramirez L."/>
            <person name="Alfaro M."/>
            <person name="Sun H."/>
            <person name="Tritt A."/>
            <person name="Yoshinaga Y."/>
            <person name="Zwiers L.-H."/>
            <person name="Turgeon B.G."/>
            <person name="Goodwin S.B."/>
            <person name="Spatafora J.W."/>
            <person name="Crous P.W."/>
            <person name="Grigoriev I.V."/>
        </authorList>
    </citation>
    <scope>NUCLEOTIDE SEQUENCE</scope>
    <source>
        <strain evidence="6 8">CBS 781.70</strain>
    </source>
</reference>
<dbReference type="GeneID" id="54421303"/>
<dbReference type="RefSeq" id="XP_033533381.1">
    <property type="nucleotide sequence ID" value="XM_033680733.1"/>
</dbReference>
<dbReference type="CDD" id="cd00067">
    <property type="entry name" value="GAL4"/>
    <property type="match status" value="1"/>
</dbReference>
<dbReference type="InterPro" id="IPR007219">
    <property type="entry name" value="XnlR_reg_dom"/>
</dbReference>
<dbReference type="InterPro" id="IPR001138">
    <property type="entry name" value="Zn2Cys6_DnaBD"/>
</dbReference>
<proteinExistence type="predicted"/>
<evidence type="ECO:0000256" key="4">
    <source>
        <dbReference type="SAM" id="MobiDB-lite"/>
    </source>
</evidence>
<protein>
    <recommendedName>
        <fullName evidence="5">Zn(2)-C6 fungal-type domain-containing protein</fullName>
    </recommendedName>
</protein>
<dbReference type="GO" id="GO:0003677">
    <property type="term" value="F:DNA binding"/>
    <property type="evidence" value="ECO:0007669"/>
    <property type="project" value="InterPro"/>
</dbReference>
<feature type="domain" description="Zn(2)-C6 fungal-type" evidence="5">
    <location>
        <begin position="20"/>
        <end position="51"/>
    </location>
</feature>
<dbReference type="InterPro" id="IPR050987">
    <property type="entry name" value="AtrR-like"/>
</dbReference>
<dbReference type="OrthoDB" id="2110361at2759"/>
<dbReference type="Pfam" id="PF04082">
    <property type="entry name" value="Fungal_trans"/>
    <property type="match status" value="1"/>
</dbReference>
<dbReference type="PROSITE" id="PS00463">
    <property type="entry name" value="ZN2_CY6_FUNGAL_1"/>
    <property type="match status" value="1"/>
</dbReference>
<feature type="region of interest" description="Disordered" evidence="4">
    <location>
        <begin position="677"/>
        <end position="707"/>
    </location>
</feature>
<evidence type="ECO:0000256" key="3">
    <source>
        <dbReference type="SAM" id="Coils"/>
    </source>
</evidence>
<feature type="region of interest" description="Disordered" evidence="4">
    <location>
        <begin position="91"/>
        <end position="120"/>
    </location>
</feature>
<evidence type="ECO:0000256" key="2">
    <source>
        <dbReference type="ARBA" id="ARBA00023242"/>
    </source>
</evidence>
<dbReference type="GO" id="GO:0000981">
    <property type="term" value="F:DNA-binding transcription factor activity, RNA polymerase II-specific"/>
    <property type="evidence" value="ECO:0007669"/>
    <property type="project" value="InterPro"/>
</dbReference>
<name>A0A6G1G1F0_9PEZI</name>
<feature type="region of interest" description="Disordered" evidence="4">
    <location>
        <begin position="609"/>
        <end position="638"/>
    </location>
</feature>
<keyword evidence="1" id="KW-0479">Metal-binding</keyword>
<evidence type="ECO:0000313" key="6">
    <source>
        <dbReference type="EMBL" id="KAF1811750.1"/>
    </source>
</evidence>
<gene>
    <name evidence="6 8" type="ORF">P152DRAFT_466987</name>
</gene>
<dbReference type="GO" id="GO:0008270">
    <property type="term" value="F:zinc ion binding"/>
    <property type="evidence" value="ECO:0007669"/>
    <property type="project" value="InterPro"/>
</dbReference>
<dbReference type="PANTHER" id="PTHR46910:SF1">
    <property type="entry name" value="MISCELLANEOUS ZN(II)2CYS6 TRANSCRIPTION FACTOR (EUROFUNG)-RELATED"/>
    <property type="match status" value="1"/>
</dbReference>
<keyword evidence="3" id="KW-0175">Coiled coil</keyword>
<evidence type="ECO:0000256" key="1">
    <source>
        <dbReference type="ARBA" id="ARBA00022723"/>
    </source>
</evidence>
<dbReference type="SMART" id="SM00906">
    <property type="entry name" value="Fungal_trans"/>
    <property type="match status" value="1"/>
</dbReference>
<dbReference type="SMART" id="SM00066">
    <property type="entry name" value="GAL4"/>
    <property type="match status" value="1"/>
</dbReference>
<feature type="compositionally biased region" description="Low complexity" evidence="4">
    <location>
        <begin position="749"/>
        <end position="760"/>
    </location>
</feature>
<evidence type="ECO:0000259" key="5">
    <source>
        <dbReference type="PROSITE" id="PS50048"/>
    </source>
</evidence>
<feature type="compositionally biased region" description="Polar residues" evidence="4">
    <location>
        <begin position="731"/>
        <end position="748"/>
    </location>
</feature>
<dbReference type="Pfam" id="PF00172">
    <property type="entry name" value="Zn_clus"/>
    <property type="match status" value="1"/>
</dbReference>
<dbReference type="SUPFAM" id="SSF57701">
    <property type="entry name" value="Zn2/Cys6 DNA-binding domain"/>
    <property type="match status" value="1"/>
</dbReference>
<evidence type="ECO:0000313" key="8">
    <source>
        <dbReference type="RefSeq" id="XP_033533381.1"/>
    </source>
</evidence>
<organism evidence="6">
    <name type="scientific">Eremomyces bilateralis CBS 781.70</name>
    <dbReference type="NCBI Taxonomy" id="1392243"/>
    <lineage>
        <taxon>Eukaryota</taxon>
        <taxon>Fungi</taxon>
        <taxon>Dikarya</taxon>
        <taxon>Ascomycota</taxon>
        <taxon>Pezizomycotina</taxon>
        <taxon>Dothideomycetes</taxon>
        <taxon>Dothideomycetes incertae sedis</taxon>
        <taxon>Eremomycetales</taxon>
        <taxon>Eremomycetaceae</taxon>
        <taxon>Eremomyces</taxon>
    </lineage>
</organism>
<feature type="region of interest" description="Disordered" evidence="4">
    <location>
        <begin position="722"/>
        <end position="760"/>
    </location>
</feature>
<dbReference type="Proteomes" id="UP000504638">
    <property type="component" value="Unplaced"/>
</dbReference>
<accession>A0A6G1G1F0</accession>
<dbReference type="CDD" id="cd12148">
    <property type="entry name" value="fungal_TF_MHR"/>
    <property type="match status" value="1"/>
</dbReference>
<dbReference type="Gene3D" id="4.10.240.10">
    <property type="entry name" value="Zn(2)-C6 fungal-type DNA-binding domain"/>
    <property type="match status" value="1"/>
</dbReference>
<dbReference type="GO" id="GO:0006351">
    <property type="term" value="P:DNA-templated transcription"/>
    <property type="evidence" value="ECO:0007669"/>
    <property type="project" value="InterPro"/>
</dbReference>
<keyword evidence="2" id="KW-0539">Nucleus</keyword>
<feature type="compositionally biased region" description="Basic and acidic residues" evidence="4">
    <location>
        <begin position="697"/>
        <end position="707"/>
    </location>
</feature>
<reference evidence="8" key="2">
    <citation type="submission" date="2020-04" db="EMBL/GenBank/DDBJ databases">
        <authorList>
            <consortium name="NCBI Genome Project"/>
        </authorList>
    </citation>
    <scope>NUCLEOTIDE SEQUENCE</scope>
    <source>
        <strain evidence="8">CBS 781.70</strain>
    </source>
</reference>
<feature type="coiled-coil region" evidence="3">
    <location>
        <begin position="58"/>
        <end position="85"/>
    </location>
</feature>
<dbReference type="AlphaFoldDB" id="A0A6G1G1F0"/>
<dbReference type="PROSITE" id="PS50048">
    <property type="entry name" value="ZN2_CY6_FUNGAL_2"/>
    <property type="match status" value="1"/>
</dbReference>
<dbReference type="EMBL" id="ML975160">
    <property type="protein sequence ID" value="KAF1811750.1"/>
    <property type="molecule type" value="Genomic_DNA"/>
</dbReference>
<keyword evidence="7" id="KW-1185">Reference proteome</keyword>
<reference evidence="8" key="3">
    <citation type="submission" date="2025-04" db="UniProtKB">
        <authorList>
            <consortium name="RefSeq"/>
        </authorList>
    </citation>
    <scope>IDENTIFICATION</scope>
    <source>
        <strain evidence="8">CBS 781.70</strain>
    </source>
</reference>
<sequence>MSASLSAQKRAYRQRRKDPSCDACRERKVKCDATETSSCSECSSRSVKCQFTKETNRRMSSIKQVQDLQAQLADAKQQISKLQSVLREAGSPIVDSSSSDGQTLKLPEIMPPTNQKVGPPRMADFEHVRKKIRMYGRGIFKVPPPYRQQAPQPVLNASSEYTPLPKKEFADKLLTQYYNSVHRHTPLLHWPTFRQDVDRLYEKGSFIGTKQVWMALFFAVLANGTVQSQEISSGGDVSDEVEGTNFLKIAAKMINTWTDEIVIDHVRTTLLVSIFLIERNLKSAGWVWHGMAVRMSQETGLHCETGPWPLVDGELRRRVWWGVYSWDRLLALEGGRPLYIDDDDCDVGWPCPVDDIYVQPHGIMKPPEDQLPHSSVAFVIPIMRFIAQLKKTLKTRVIAPATLKTYEDYFTAIMSSFPRPYQLNSDQYLEPHALHVVFMLQMARFHLYRHNLSSICPPADRIDALNRCLSVAHDTVRYICRSLPSPPSSPTSASYPDPQWCTGLKSTVSNYFCVHLWRCILFLCLRGNYRSALKCIALSSTIGEMRRINTACGRNLSHVLNVLLERHRGGVSQDLLEGDEEILAYISGDMQGSIDESWVWVGSETGVRLTQTQGPLPTDPTAMLSRPADSEESASEAANVAVAAHPGAMLTEQETKEWGGWERIESLIHQLIEEQTRQRKYRESAGRGQVGEMMEPGQERLPGRERKREDDIHPYSQNAANAAKRVHLAAPQTSAPSPGASGTVSSPGANSSRISIANII</sequence>
<feature type="region of interest" description="Disordered" evidence="4">
    <location>
        <begin position="1"/>
        <end position="22"/>
    </location>
</feature>
<evidence type="ECO:0000313" key="7">
    <source>
        <dbReference type="Proteomes" id="UP000504638"/>
    </source>
</evidence>
<dbReference type="PANTHER" id="PTHR46910">
    <property type="entry name" value="TRANSCRIPTION FACTOR PDR1"/>
    <property type="match status" value="1"/>
</dbReference>